<reference evidence="1 2" key="1">
    <citation type="journal article" date="2024" name="Genome Biol. Evol.">
        <title>Chromosome-level genome assembly of the viviparous eelpout Zoarces viviparus.</title>
        <authorList>
            <person name="Fuhrmann N."/>
            <person name="Brasseur M.V."/>
            <person name="Bakowski C.E."/>
            <person name="Podsiadlowski L."/>
            <person name="Prost S."/>
            <person name="Krehenwinkel H."/>
            <person name="Mayer C."/>
        </authorList>
    </citation>
    <scope>NUCLEOTIDE SEQUENCE [LARGE SCALE GENOMIC DNA]</scope>
    <source>
        <strain evidence="1">NO-MEL_2022_Ind0_liver</strain>
    </source>
</reference>
<accession>A0AAW1EYG2</accession>
<name>A0AAW1EYG2_ZOAVI</name>
<gene>
    <name evidence="1" type="ORF">VZT92_014098</name>
</gene>
<organism evidence="1 2">
    <name type="scientific">Zoarces viviparus</name>
    <name type="common">Viviparous eelpout</name>
    <name type="synonym">Blennius viviparus</name>
    <dbReference type="NCBI Taxonomy" id="48416"/>
    <lineage>
        <taxon>Eukaryota</taxon>
        <taxon>Metazoa</taxon>
        <taxon>Chordata</taxon>
        <taxon>Craniata</taxon>
        <taxon>Vertebrata</taxon>
        <taxon>Euteleostomi</taxon>
        <taxon>Actinopterygii</taxon>
        <taxon>Neopterygii</taxon>
        <taxon>Teleostei</taxon>
        <taxon>Neoteleostei</taxon>
        <taxon>Acanthomorphata</taxon>
        <taxon>Eupercaria</taxon>
        <taxon>Perciformes</taxon>
        <taxon>Cottioidei</taxon>
        <taxon>Zoarcales</taxon>
        <taxon>Zoarcidae</taxon>
        <taxon>Zoarcinae</taxon>
        <taxon>Zoarces</taxon>
    </lineage>
</organism>
<protein>
    <submittedName>
        <fullName evidence="1">Uncharacterized protein</fullName>
    </submittedName>
</protein>
<sequence>MRKKEAEERREAFPEQVAEASRCCREAAKQIMSCLDYLRGLITVERLIWVSSKLVLQGSAVPTVPPGGLRSHLS</sequence>
<dbReference type="Proteomes" id="UP001488805">
    <property type="component" value="Unassembled WGS sequence"/>
</dbReference>
<evidence type="ECO:0000313" key="1">
    <source>
        <dbReference type="EMBL" id="KAK9527546.1"/>
    </source>
</evidence>
<evidence type="ECO:0000313" key="2">
    <source>
        <dbReference type="Proteomes" id="UP001488805"/>
    </source>
</evidence>
<dbReference type="AlphaFoldDB" id="A0AAW1EYG2"/>
<comment type="caution">
    <text evidence="1">The sequence shown here is derived from an EMBL/GenBank/DDBJ whole genome shotgun (WGS) entry which is preliminary data.</text>
</comment>
<dbReference type="EMBL" id="JBCEZU010000112">
    <property type="protein sequence ID" value="KAK9527546.1"/>
    <property type="molecule type" value="Genomic_DNA"/>
</dbReference>
<keyword evidence="2" id="KW-1185">Reference proteome</keyword>
<proteinExistence type="predicted"/>